<feature type="non-terminal residue" evidence="2">
    <location>
        <position position="1"/>
    </location>
</feature>
<feature type="non-terminal residue" evidence="2">
    <location>
        <position position="123"/>
    </location>
</feature>
<dbReference type="AlphaFoldDB" id="A0AAW0XYE4"/>
<proteinExistence type="predicted"/>
<accession>A0AAW0XYE4</accession>
<evidence type="ECO:0000313" key="3">
    <source>
        <dbReference type="Proteomes" id="UP001445076"/>
    </source>
</evidence>
<name>A0AAW0XYE4_CHEQU</name>
<feature type="domain" description="VWFD" evidence="1">
    <location>
        <begin position="1"/>
        <end position="92"/>
    </location>
</feature>
<evidence type="ECO:0000313" key="2">
    <source>
        <dbReference type="EMBL" id="KAK8744492.1"/>
    </source>
</evidence>
<dbReference type="EMBL" id="JARKIK010000022">
    <property type="protein sequence ID" value="KAK8744492.1"/>
    <property type="molecule type" value="Genomic_DNA"/>
</dbReference>
<protein>
    <recommendedName>
        <fullName evidence="1">VWFD domain-containing protein</fullName>
    </recommendedName>
</protein>
<evidence type="ECO:0000259" key="1">
    <source>
        <dbReference type="PROSITE" id="PS51233"/>
    </source>
</evidence>
<dbReference type="Proteomes" id="UP001445076">
    <property type="component" value="Unassembled WGS sequence"/>
</dbReference>
<dbReference type="PROSITE" id="PS51233">
    <property type="entry name" value="VWFD"/>
    <property type="match status" value="1"/>
</dbReference>
<sequence length="123" mass="13856">INGEDYEGENQFVKFTKNENASMFFFKSLGFVIIISDKIQFRMPKILNGNLHGLCGRMDGEKRHDLVGPTGCIFTNPSLFALSWTTQGEGCSLFSLRSKKRGVTQYQEACPREDYIPTAVSHP</sequence>
<gene>
    <name evidence="2" type="ORF">OTU49_000833</name>
</gene>
<keyword evidence="3" id="KW-1185">Reference proteome</keyword>
<reference evidence="2 3" key="1">
    <citation type="journal article" date="2024" name="BMC Genomics">
        <title>Genome assembly of redclaw crayfish (Cherax quadricarinatus) provides insights into its immune adaptation and hypoxia tolerance.</title>
        <authorList>
            <person name="Liu Z."/>
            <person name="Zheng J."/>
            <person name="Li H."/>
            <person name="Fang K."/>
            <person name="Wang S."/>
            <person name="He J."/>
            <person name="Zhou D."/>
            <person name="Weng S."/>
            <person name="Chi M."/>
            <person name="Gu Z."/>
            <person name="He J."/>
            <person name="Li F."/>
            <person name="Wang M."/>
        </authorList>
    </citation>
    <scope>NUCLEOTIDE SEQUENCE [LARGE SCALE GENOMIC DNA]</scope>
    <source>
        <strain evidence="2">ZL_2023a</strain>
    </source>
</reference>
<comment type="caution">
    <text evidence="2">The sequence shown here is derived from an EMBL/GenBank/DDBJ whole genome shotgun (WGS) entry which is preliminary data.</text>
</comment>
<organism evidence="2 3">
    <name type="scientific">Cherax quadricarinatus</name>
    <name type="common">Australian red claw crayfish</name>
    <dbReference type="NCBI Taxonomy" id="27406"/>
    <lineage>
        <taxon>Eukaryota</taxon>
        <taxon>Metazoa</taxon>
        <taxon>Ecdysozoa</taxon>
        <taxon>Arthropoda</taxon>
        <taxon>Crustacea</taxon>
        <taxon>Multicrustacea</taxon>
        <taxon>Malacostraca</taxon>
        <taxon>Eumalacostraca</taxon>
        <taxon>Eucarida</taxon>
        <taxon>Decapoda</taxon>
        <taxon>Pleocyemata</taxon>
        <taxon>Astacidea</taxon>
        <taxon>Parastacoidea</taxon>
        <taxon>Parastacidae</taxon>
        <taxon>Cherax</taxon>
    </lineage>
</organism>
<dbReference type="InterPro" id="IPR001846">
    <property type="entry name" value="VWF_type-D"/>
</dbReference>